<dbReference type="InterPro" id="IPR001387">
    <property type="entry name" value="Cro/C1-type_HTH"/>
</dbReference>
<keyword evidence="5" id="KW-1185">Reference proteome</keyword>
<organism evidence="2 4">
    <name type="scientific">Xenorhabdus ehlersii</name>
    <dbReference type="NCBI Taxonomy" id="290111"/>
    <lineage>
        <taxon>Bacteria</taxon>
        <taxon>Pseudomonadati</taxon>
        <taxon>Pseudomonadota</taxon>
        <taxon>Gammaproteobacteria</taxon>
        <taxon>Enterobacterales</taxon>
        <taxon>Morganellaceae</taxon>
        <taxon>Xenorhabdus</taxon>
    </lineage>
</organism>
<dbReference type="Pfam" id="PF13443">
    <property type="entry name" value="HTH_26"/>
    <property type="match status" value="1"/>
</dbReference>
<dbReference type="PROSITE" id="PS50943">
    <property type="entry name" value="HTH_CROC1"/>
    <property type="match status" value="1"/>
</dbReference>
<proteinExistence type="predicted"/>
<protein>
    <submittedName>
        <fullName evidence="3">Cro/C1-type helix-turn-helix DNA-binding protein</fullName>
    </submittedName>
    <submittedName>
        <fullName evidence="2">Transcriptional regulator</fullName>
    </submittedName>
</protein>
<dbReference type="GO" id="GO:0003677">
    <property type="term" value="F:DNA binding"/>
    <property type="evidence" value="ECO:0007669"/>
    <property type="project" value="UniProtKB-KW"/>
</dbReference>
<dbReference type="Proteomes" id="UP000283568">
    <property type="component" value="Unassembled WGS sequence"/>
</dbReference>
<dbReference type="SMART" id="SM00530">
    <property type="entry name" value="HTH_XRE"/>
    <property type="match status" value="1"/>
</dbReference>
<reference evidence="3 5" key="2">
    <citation type="submission" date="2018-09" db="EMBL/GenBank/DDBJ databases">
        <title>Genomic Encyclopedia of Archaeal and Bacterial Type Strains, Phase II (KMG-II): from individual species to whole genera.</title>
        <authorList>
            <person name="Goeker M."/>
        </authorList>
    </citation>
    <scope>NUCLEOTIDE SEQUENCE [LARGE SCALE GENOMIC DNA]</scope>
    <source>
        <strain evidence="3 5">DSM 16337</strain>
    </source>
</reference>
<dbReference type="AlphaFoldDB" id="A0A2D0IMG6"/>
<keyword evidence="3" id="KW-0238">DNA-binding</keyword>
<evidence type="ECO:0000313" key="4">
    <source>
        <dbReference type="Proteomes" id="UP000225605"/>
    </source>
</evidence>
<dbReference type="CDD" id="cd00093">
    <property type="entry name" value="HTH_XRE"/>
    <property type="match status" value="1"/>
</dbReference>
<evidence type="ECO:0000259" key="1">
    <source>
        <dbReference type="PROSITE" id="PS50943"/>
    </source>
</evidence>
<dbReference type="EMBL" id="NIBT01000018">
    <property type="protein sequence ID" value="PHM22981.1"/>
    <property type="molecule type" value="Genomic_DNA"/>
</dbReference>
<name>A0A2D0IMG6_9GAMM</name>
<evidence type="ECO:0000313" key="3">
    <source>
        <dbReference type="EMBL" id="RKE92649.1"/>
    </source>
</evidence>
<evidence type="ECO:0000313" key="5">
    <source>
        <dbReference type="Proteomes" id="UP000283568"/>
    </source>
</evidence>
<evidence type="ECO:0000313" key="2">
    <source>
        <dbReference type="EMBL" id="PHM22981.1"/>
    </source>
</evidence>
<feature type="domain" description="HTH cro/C1-type" evidence="1">
    <location>
        <begin position="10"/>
        <end position="63"/>
    </location>
</feature>
<dbReference type="EMBL" id="RAQI01000001">
    <property type="protein sequence ID" value="RKE92649.1"/>
    <property type="molecule type" value="Genomic_DNA"/>
</dbReference>
<dbReference type="Proteomes" id="UP000225605">
    <property type="component" value="Unassembled WGS sequence"/>
</dbReference>
<accession>A0A2D0IMG6</accession>
<comment type="caution">
    <text evidence="2">The sequence shown here is derived from an EMBL/GenBank/DDBJ whole genome shotgun (WGS) entry which is preliminary data.</text>
</comment>
<sequence>MNINPLSVRLDQLIKTRGISKSDMAKICGVTPQSVNGWYTRGSIGKESAMKLADSLGVSVAWLLGESDENVNINDAILPRPELTNRERILLELFNELPDEEADLLLKNLEEKKRHYDGLLEELLHKRRQKKA</sequence>
<dbReference type="SUPFAM" id="SSF47413">
    <property type="entry name" value="lambda repressor-like DNA-binding domains"/>
    <property type="match status" value="1"/>
</dbReference>
<dbReference type="InterPro" id="IPR010982">
    <property type="entry name" value="Lambda_DNA-bd_dom_sf"/>
</dbReference>
<dbReference type="Gene3D" id="1.10.260.40">
    <property type="entry name" value="lambda repressor-like DNA-binding domains"/>
    <property type="match status" value="1"/>
</dbReference>
<reference evidence="2 4" key="1">
    <citation type="journal article" date="2017" name="Nat. Microbiol.">
        <title>Natural product diversity associated with the nematode symbionts Photorhabdus and Xenorhabdus.</title>
        <authorList>
            <person name="Tobias N.J."/>
            <person name="Wolff H."/>
            <person name="Djahanschiri B."/>
            <person name="Grundmann F."/>
            <person name="Kronenwerth M."/>
            <person name="Shi Y.M."/>
            <person name="Simonyi S."/>
            <person name="Grun P."/>
            <person name="Shapiro-Ilan D."/>
            <person name="Pidot S.J."/>
            <person name="Stinear T.P."/>
            <person name="Ebersberger I."/>
            <person name="Bode H.B."/>
        </authorList>
    </citation>
    <scope>NUCLEOTIDE SEQUENCE [LARGE SCALE GENOMIC DNA]</scope>
    <source>
        <strain evidence="2 4">DSM 16337</strain>
    </source>
</reference>
<gene>
    <name evidence="3" type="ORF">BDE27_0305</name>
    <name evidence="2" type="ORF">Xehl_03215</name>
</gene>